<evidence type="ECO:0000313" key="4">
    <source>
        <dbReference type="Proteomes" id="UP001500902"/>
    </source>
</evidence>
<feature type="domain" description="DUF1648" evidence="2">
    <location>
        <begin position="15"/>
        <end position="51"/>
    </location>
</feature>
<organism evidence="3 4">
    <name type="scientific">Nonomuraea antimicrobica</name>
    <dbReference type="NCBI Taxonomy" id="561173"/>
    <lineage>
        <taxon>Bacteria</taxon>
        <taxon>Bacillati</taxon>
        <taxon>Actinomycetota</taxon>
        <taxon>Actinomycetes</taxon>
        <taxon>Streptosporangiales</taxon>
        <taxon>Streptosporangiaceae</taxon>
        <taxon>Nonomuraea</taxon>
    </lineage>
</organism>
<feature type="transmembrane region" description="Helical" evidence="1">
    <location>
        <begin position="206"/>
        <end position="225"/>
    </location>
</feature>
<dbReference type="RefSeq" id="WP_344894108.1">
    <property type="nucleotide sequence ID" value="NZ_BAAAZP010000215.1"/>
</dbReference>
<protein>
    <submittedName>
        <fullName evidence="3">DUF1648 domain-containing protein</fullName>
    </submittedName>
</protein>
<dbReference type="InterPro" id="IPR012867">
    <property type="entry name" value="DUF1648"/>
</dbReference>
<evidence type="ECO:0000313" key="3">
    <source>
        <dbReference type="EMBL" id="GAA3711955.1"/>
    </source>
</evidence>
<reference evidence="4" key="1">
    <citation type="journal article" date="2019" name="Int. J. Syst. Evol. Microbiol.">
        <title>The Global Catalogue of Microorganisms (GCM) 10K type strain sequencing project: providing services to taxonomists for standard genome sequencing and annotation.</title>
        <authorList>
            <consortium name="The Broad Institute Genomics Platform"/>
            <consortium name="The Broad Institute Genome Sequencing Center for Infectious Disease"/>
            <person name="Wu L."/>
            <person name="Ma J."/>
        </authorList>
    </citation>
    <scope>NUCLEOTIDE SEQUENCE [LARGE SCALE GENOMIC DNA]</scope>
    <source>
        <strain evidence="4">JCM 16904</strain>
    </source>
</reference>
<gene>
    <name evidence="3" type="ORF">GCM10022224_091830</name>
</gene>
<comment type="caution">
    <text evidence="3">The sequence shown here is derived from an EMBL/GenBank/DDBJ whole genome shotgun (WGS) entry which is preliminary data.</text>
</comment>
<feature type="transmembrane region" description="Helical" evidence="1">
    <location>
        <begin position="173"/>
        <end position="194"/>
    </location>
</feature>
<accession>A0ABP7E188</accession>
<name>A0ABP7E188_9ACTN</name>
<keyword evidence="4" id="KW-1185">Reference proteome</keyword>
<feature type="transmembrane region" description="Helical" evidence="1">
    <location>
        <begin position="83"/>
        <end position="101"/>
    </location>
</feature>
<evidence type="ECO:0000256" key="1">
    <source>
        <dbReference type="SAM" id="Phobius"/>
    </source>
</evidence>
<evidence type="ECO:0000259" key="2">
    <source>
        <dbReference type="Pfam" id="PF07853"/>
    </source>
</evidence>
<keyword evidence="1" id="KW-0472">Membrane</keyword>
<keyword evidence="1" id="KW-0812">Transmembrane</keyword>
<proteinExistence type="predicted"/>
<dbReference type="EMBL" id="BAAAZP010000215">
    <property type="protein sequence ID" value="GAA3711955.1"/>
    <property type="molecule type" value="Genomic_DNA"/>
</dbReference>
<dbReference type="Pfam" id="PF07853">
    <property type="entry name" value="DUF1648"/>
    <property type="match status" value="1"/>
</dbReference>
<keyword evidence="1" id="KW-1133">Transmembrane helix</keyword>
<dbReference type="Proteomes" id="UP001500902">
    <property type="component" value="Unassembled WGS sequence"/>
</dbReference>
<sequence>MRPRVLAAAWGLAVTAVLVLAPYALRDRLPDPIATHWGSSGSVPDGSSSLTAHVVTTVVIWGVLWAALFAVSAWGHSRRANRAIWWGCLFGAGAMLVSVDASTLAVNLDAPDWRAALLPGWHVPAALGAMVAVGTLAGYLGRGPRDRHSPEAQAPPALRLEPGRRTVWVSRVINPWLAAATFATPVVIAVVVALDVSGTVPGDVRARLLPVLVIVFVAGLASTSVRVRVDDAAVAIGFGPFGRPERRIALSKIESAWVEQRRPGGVGGWGFRGLPGAATIMLRGGECLVLGYRSGGTLAISIDDAERGASLINALIAERVQS</sequence>
<feature type="transmembrane region" description="Helical" evidence="1">
    <location>
        <begin position="121"/>
        <end position="140"/>
    </location>
</feature>
<feature type="transmembrane region" description="Helical" evidence="1">
    <location>
        <begin position="50"/>
        <end position="71"/>
    </location>
</feature>